<evidence type="ECO:0000256" key="13">
    <source>
        <dbReference type="ARBA" id="ARBA00023303"/>
    </source>
</evidence>
<evidence type="ECO:0000313" key="19">
    <source>
        <dbReference type="EMBL" id="CAG8683754.1"/>
    </source>
</evidence>
<keyword evidence="3" id="KW-1003">Cell membrane</keyword>
<gene>
    <name evidence="19" type="ORF">AMORRO_LOCUS11369</name>
</gene>
<evidence type="ECO:0000256" key="7">
    <source>
        <dbReference type="ARBA" id="ARBA00022837"/>
    </source>
</evidence>
<keyword evidence="11 17" id="KW-0472">Membrane</keyword>
<feature type="domain" description="Ion transport" evidence="18">
    <location>
        <begin position="492"/>
        <end position="738"/>
    </location>
</feature>
<dbReference type="EMBL" id="CAJVPV010014289">
    <property type="protein sequence ID" value="CAG8683754.1"/>
    <property type="molecule type" value="Genomic_DNA"/>
</dbReference>
<feature type="transmembrane region" description="Helical" evidence="17">
    <location>
        <begin position="555"/>
        <end position="576"/>
    </location>
</feature>
<feature type="domain" description="Ion transport" evidence="18">
    <location>
        <begin position="158"/>
        <end position="441"/>
    </location>
</feature>
<evidence type="ECO:0000256" key="2">
    <source>
        <dbReference type="ARBA" id="ARBA00022448"/>
    </source>
</evidence>
<proteinExistence type="inferred from homology"/>
<dbReference type="PRINTS" id="PR00169">
    <property type="entry name" value="KCHANNEL"/>
</dbReference>
<keyword evidence="13" id="KW-0407">Ion channel</keyword>
<keyword evidence="8" id="KW-0851">Voltage-gated channel</keyword>
<keyword evidence="9 17" id="KW-1133">Transmembrane helix</keyword>
<keyword evidence="12" id="KW-0325">Glycoprotein</keyword>
<dbReference type="AlphaFoldDB" id="A0A9N9EM45"/>
<evidence type="ECO:0000256" key="11">
    <source>
        <dbReference type="ARBA" id="ARBA00023136"/>
    </source>
</evidence>
<evidence type="ECO:0000256" key="3">
    <source>
        <dbReference type="ARBA" id="ARBA00022475"/>
    </source>
</evidence>
<name>A0A9N9EM45_9GLOM</name>
<evidence type="ECO:0000256" key="14">
    <source>
        <dbReference type="ARBA" id="ARBA00061395"/>
    </source>
</evidence>
<dbReference type="GO" id="GO:0005891">
    <property type="term" value="C:voltage-gated calcium channel complex"/>
    <property type="evidence" value="ECO:0007669"/>
    <property type="project" value="TreeGrafter"/>
</dbReference>
<evidence type="ECO:0000256" key="17">
    <source>
        <dbReference type="SAM" id="Phobius"/>
    </source>
</evidence>
<dbReference type="PANTHER" id="PTHR45628">
    <property type="entry name" value="VOLTAGE-DEPENDENT CALCIUM CHANNEL TYPE A SUBUNIT ALPHA-1"/>
    <property type="match status" value="1"/>
</dbReference>
<evidence type="ECO:0000256" key="8">
    <source>
        <dbReference type="ARBA" id="ARBA00022882"/>
    </source>
</evidence>
<dbReference type="GO" id="GO:0098703">
    <property type="term" value="P:calcium ion import across plasma membrane"/>
    <property type="evidence" value="ECO:0007669"/>
    <property type="project" value="TreeGrafter"/>
</dbReference>
<feature type="non-terminal residue" evidence="19">
    <location>
        <position position="1"/>
    </location>
</feature>
<comment type="subcellular location">
    <subcellularLocation>
        <location evidence="1">Cell membrane</location>
        <topology evidence="1">Multi-pass membrane protein</topology>
    </subcellularLocation>
</comment>
<evidence type="ECO:0000256" key="6">
    <source>
        <dbReference type="ARBA" id="ARBA00022692"/>
    </source>
</evidence>
<feature type="compositionally biased region" description="Polar residues" evidence="16">
    <location>
        <begin position="994"/>
        <end position="1015"/>
    </location>
</feature>
<feature type="transmembrane region" description="Helical" evidence="17">
    <location>
        <begin position="412"/>
        <end position="436"/>
    </location>
</feature>
<dbReference type="Gene3D" id="1.20.120.350">
    <property type="entry name" value="Voltage-gated potassium channels. Chain C"/>
    <property type="match status" value="2"/>
</dbReference>
<keyword evidence="5" id="KW-0107">Calcium channel</keyword>
<feature type="transmembrane region" description="Helical" evidence="17">
    <location>
        <begin position="287"/>
        <end position="316"/>
    </location>
</feature>
<dbReference type="Proteomes" id="UP000789342">
    <property type="component" value="Unassembled WGS sequence"/>
</dbReference>
<evidence type="ECO:0000256" key="5">
    <source>
        <dbReference type="ARBA" id="ARBA00022673"/>
    </source>
</evidence>
<dbReference type="FunFam" id="1.10.287.70:FF:000093">
    <property type="entry name" value="Calcium channel subunit Cch1"/>
    <property type="match status" value="1"/>
</dbReference>
<evidence type="ECO:0000256" key="4">
    <source>
        <dbReference type="ARBA" id="ARBA00022568"/>
    </source>
</evidence>
<evidence type="ECO:0000256" key="1">
    <source>
        <dbReference type="ARBA" id="ARBA00004651"/>
    </source>
</evidence>
<evidence type="ECO:0000256" key="9">
    <source>
        <dbReference type="ARBA" id="ARBA00022989"/>
    </source>
</evidence>
<feature type="transmembrane region" description="Helical" evidence="17">
    <location>
        <begin position="493"/>
        <end position="509"/>
    </location>
</feature>
<dbReference type="SUPFAM" id="SSF81324">
    <property type="entry name" value="Voltage-gated potassium channels"/>
    <property type="match status" value="2"/>
</dbReference>
<evidence type="ECO:0000313" key="20">
    <source>
        <dbReference type="Proteomes" id="UP000789342"/>
    </source>
</evidence>
<keyword evidence="4" id="KW-0109">Calcium transport</keyword>
<comment type="caution">
    <text evidence="19">The sequence shown here is derived from an EMBL/GenBank/DDBJ whole genome shotgun (WGS) entry which is preliminary data.</text>
</comment>
<reference evidence="19" key="1">
    <citation type="submission" date="2021-06" db="EMBL/GenBank/DDBJ databases">
        <authorList>
            <person name="Kallberg Y."/>
            <person name="Tangrot J."/>
            <person name="Rosling A."/>
        </authorList>
    </citation>
    <scope>NUCLEOTIDE SEQUENCE</scope>
    <source>
        <strain evidence="19">CL551</strain>
    </source>
</reference>
<keyword evidence="2" id="KW-0813">Transport</keyword>
<feature type="non-terminal residue" evidence="19">
    <location>
        <position position="1110"/>
    </location>
</feature>
<evidence type="ECO:0000256" key="10">
    <source>
        <dbReference type="ARBA" id="ARBA00023065"/>
    </source>
</evidence>
<keyword evidence="10" id="KW-0406">Ion transport</keyword>
<dbReference type="GO" id="GO:0008331">
    <property type="term" value="F:high voltage-gated calcium channel activity"/>
    <property type="evidence" value="ECO:0007669"/>
    <property type="project" value="TreeGrafter"/>
</dbReference>
<comment type="similarity">
    <text evidence="14">Belongs to the calcium channel alpha-1 subunit (TC 1.A.1.11) family.</text>
</comment>
<keyword evidence="7" id="KW-0106">Calcium</keyword>
<accession>A0A9N9EM45</accession>
<feature type="transmembrane region" description="Helical" evidence="17">
    <location>
        <begin position="199"/>
        <end position="221"/>
    </location>
</feature>
<protein>
    <recommendedName>
        <fullName evidence="15">Calcium-channel protein CCH1</fullName>
    </recommendedName>
</protein>
<dbReference type="PANTHER" id="PTHR45628:SF7">
    <property type="entry name" value="VOLTAGE-DEPENDENT CALCIUM CHANNEL TYPE A SUBUNIT ALPHA-1"/>
    <property type="match status" value="1"/>
</dbReference>
<feature type="transmembrane region" description="Helical" evidence="17">
    <location>
        <begin position="158"/>
        <end position="179"/>
    </location>
</feature>
<evidence type="ECO:0000259" key="18">
    <source>
        <dbReference type="Pfam" id="PF00520"/>
    </source>
</evidence>
<dbReference type="InterPro" id="IPR027359">
    <property type="entry name" value="Volt_channel_dom_sf"/>
</dbReference>
<dbReference type="Gene3D" id="1.10.287.70">
    <property type="match status" value="2"/>
</dbReference>
<keyword evidence="20" id="KW-1185">Reference proteome</keyword>
<organism evidence="19 20">
    <name type="scientific">Acaulospora morrowiae</name>
    <dbReference type="NCBI Taxonomy" id="94023"/>
    <lineage>
        <taxon>Eukaryota</taxon>
        <taxon>Fungi</taxon>
        <taxon>Fungi incertae sedis</taxon>
        <taxon>Mucoromycota</taxon>
        <taxon>Glomeromycotina</taxon>
        <taxon>Glomeromycetes</taxon>
        <taxon>Diversisporales</taxon>
        <taxon>Acaulosporaceae</taxon>
        <taxon>Acaulospora</taxon>
    </lineage>
</organism>
<feature type="compositionally biased region" description="Polar residues" evidence="16">
    <location>
        <begin position="66"/>
        <end position="75"/>
    </location>
</feature>
<feature type="transmembrane region" description="Helical" evidence="17">
    <location>
        <begin position="619"/>
        <end position="641"/>
    </location>
</feature>
<dbReference type="InterPro" id="IPR050599">
    <property type="entry name" value="VDCC_alpha-1_subunit"/>
</dbReference>
<dbReference type="InterPro" id="IPR005821">
    <property type="entry name" value="Ion_trans_dom"/>
</dbReference>
<evidence type="ECO:0000256" key="15">
    <source>
        <dbReference type="ARBA" id="ARBA00067459"/>
    </source>
</evidence>
<dbReference type="OrthoDB" id="416585at2759"/>
<sequence>SFPSNLVFHVQKNRVRDFLSYGNNKHSKKKGHLDIESVSQRDNFVTRLKRFFGGETELDQIPLLEQSDQQQNPNSEDIRRDGPLTSEQVNDEPTEMLMDDYHERQALKADFIAAHPNYDASLWFFCPHNKFRRFCQLLVPSSHGKRIFGTPHSKELSFVFNTIIYLCVIASVVIATIAVPTYIKKHYVRFDGSYSRYTWFWWTDVVFTIVFTIEFLIKIIADGFLLTPNAYMLNVWNQLDLFVLITFYVNIVIGANVSSSGVSKVFRALKSLRALRLINLTSSTKEIFYAILISGAPRIFDASILSLGLIIPYAIYGTNIFAGLFLLCNDDSVSNKTQCVDEYIGSPILHWSFPLPRVWTKPYSYSFDDFKSSFLILFEIVSEEGWVDVMSSSMTIAGRDLQPQPNASIWNAIYFCVFNLAGAVFVLTMFVSVIVANYQEKSGDAYLTEEQKRWVDLKKLLKRIKPSKRPKVRPTGRFRSLCFDYAAEKRGTWHKFITGVYILHILLLMTEFRNSTHWFGLFRHILFAIFILIYVLDVLVKLIGFGWKVFRSDRWNLFDVVVVLGAAVTTAPTVYPLFKNELISQLQKVFLLLITLKLFQKNDTMNQLFKNVIGSLSSIFNLFAVWFIIFLIYAIVFMEIFGLTRYGNNGNDHVNFRNFGNSMLTLARMSTGEGWNSIMHDFTVESPFCVEDKSFFNSDCGSTKWAYFLFISWSVLSMYIFTNMFIVVVVDNFSYCYQIAAEFSLINRDEIRKYPFIVSPDFRKKAWGLVDTDRTGYIKSRDFSRFFAKLEGSFRVRIYDDEFLVPNLIKNSRVDSEAIGNKKGTNILKVGYLDVRKLEKCLSKINLSKVYERRKMYNCIYQEALLSIEKDVNGNEKGISFTNMLLTLAHYKLIDDDKCLQIQEFVKRKAKTERIADNVNKDRVKSLLRAIYLRRKYKSIKDQRSSTGKTNEPVPKILVDMFNDKEQEKTRTPSLIIDTGTNSQKIRISMYSAGAQNSPGSDEPPTRNSLSPLSTHSALDHSLTRYSGNMSPIIDNNTWDLIDINTEMDEETANRVLTTFHNTHWHVIIKMSVKSPEYINQNDLKDLIKDKSKVPSVDYLVFDVRDDDYV</sequence>
<feature type="region of interest" description="Disordered" evidence="16">
    <location>
        <begin position="64"/>
        <end position="88"/>
    </location>
</feature>
<feature type="transmembrane region" description="Helical" evidence="17">
    <location>
        <begin position="521"/>
        <end position="543"/>
    </location>
</feature>
<feature type="region of interest" description="Disordered" evidence="16">
    <location>
        <begin position="993"/>
        <end position="1015"/>
    </location>
</feature>
<keyword evidence="6 17" id="KW-0812">Transmembrane</keyword>
<evidence type="ECO:0000256" key="12">
    <source>
        <dbReference type="ARBA" id="ARBA00023180"/>
    </source>
</evidence>
<feature type="transmembrane region" description="Helical" evidence="17">
    <location>
        <begin position="705"/>
        <end position="730"/>
    </location>
</feature>
<feature type="transmembrane region" description="Helical" evidence="17">
    <location>
        <begin position="241"/>
        <end position="266"/>
    </location>
</feature>
<evidence type="ECO:0000256" key="16">
    <source>
        <dbReference type="SAM" id="MobiDB-lite"/>
    </source>
</evidence>
<dbReference type="Pfam" id="PF00520">
    <property type="entry name" value="Ion_trans"/>
    <property type="match status" value="2"/>
</dbReference>